<dbReference type="InterPro" id="IPR010732">
    <property type="entry name" value="T6SS_TssG-like"/>
</dbReference>
<organism evidence="1 2">
    <name type="scientific">Thauera phenylacetica B4P</name>
    <dbReference type="NCBI Taxonomy" id="1234382"/>
    <lineage>
        <taxon>Bacteria</taxon>
        <taxon>Pseudomonadati</taxon>
        <taxon>Pseudomonadota</taxon>
        <taxon>Betaproteobacteria</taxon>
        <taxon>Rhodocyclales</taxon>
        <taxon>Zoogloeaceae</taxon>
        <taxon>Thauera</taxon>
    </lineage>
</organism>
<dbReference type="PANTHER" id="PTHR35564:SF4">
    <property type="entry name" value="CYTOPLASMIC PROTEIN"/>
    <property type="match status" value="1"/>
</dbReference>
<keyword evidence="2" id="KW-1185">Reference proteome</keyword>
<proteinExistence type="predicted"/>
<dbReference type="OrthoDB" id="1523296at2"/>
<name>N6YTC5_9RHOO</name>
<dbReference type="AlphaFoldDB" id="N6YTC5"/>
<evidence type="ECO:0008006" key="3">
    <source>
        <dbReference type="Google" id="ProtNLM"/>
    </source>
</evidence>
<sequence length="346" mass="38926">MREPADRLAFLRALEQKPYAYDFYQTLRRIECLFADKPRLGQALRPADEPLRLAQEASMSFAPAPISAFRPAEDARPPRLVQRIFGLLGPNGPLPLHLTEYARERQLHHGDATFASFLDLFHHRLLALFYRAWAQAQPDVSLDRPAQDRFAMYVGALLGIGPDRLRRRDAAGDRVKLFHSGLFARQVRNGDGLQAILTDYFGVAAQVEAFAGHWMRLPEAERTRLGSGDAGARLGFGVVLGGRVWDRQHKFRVRLGPMGLADYEAFLPGGRSLPRLLALVRQYLCFELDWDVRLVLQRAQVPALRLGGGQRLGWTSWLGRPRGEDDPAPLALHAEDALARRAREAN</sequence>
<dbReference type="PANTHER" id="PTHR35564">
    <property type="match status" value="1"/>
</dbReference>
<dbReference type="NCBIfam" id="TIGR03347">
    <property type="entry name" value="VI_chp_1"/>
    <property type="match status" value="1"/>
</dbReference>
<comment type="caution">
    <text evidence="1">The sequence shown here is derived from an EMBL/GenBank/DDBJ whole genome shotgun (WGS) entry which is preliminary data.</text>
</comment>
<evidence type="ECO:0000313" key="2">
    <source>
        <dbReference type="Proteomes" id="UP000013047"/>
    </source>
</evidence>
<dbReference type="Pfam" id="PF06996">
    <property type="entry name" value="T6SS_TssG"/>
    <property type="match status" value="1"/>
</dbReference>
<protein>
    <recommendedName>
        <fullName evidence="3">Type VI secretion protein</fullName>
    </recommendedName>
</protein>
<dbReference type="Proteomes" id="UP000013047">
    <property type="component" value="Unassembled WGS sequence"/>
</dbReference>
<dbReference type="EMBL" id="AMXF01000043">
    <property type="protein sequence ID" value="ENO97531.1"/>
    <property type="molecule type" value="Genomic_DNA"/>
</dbReference>
<evidence type="ECO:0000313" key="1">
    <source>
        <dbReference type="EMBL" id="ENO97531.1"/>
    </source>
</evidence>
<accession>N6YTC5</accession>
<reference evidence="1 2" key="1">
    <citation type="submission" date="2012-09" db="EMBL/GenBank/DDBJ databases">
        <title>Draft Genome Sequences of 6 Strains from Genus Thauera.</title>
        <authorList>
            <person name="Liu B."/>
            <person name="Shapleigh J.P."/>
            <person name="Frostegard A.H."/>
        </authorList>
    </citation>
    <scope>NUCLEOTIDE SEQUENCE [LARGE SCALE GENOMIC DNA]</scope>
    <source>
        <strain evidence="1 2">B4P</strain>
    </source>
</reference>
<gene>
    <name evidence="1" type="ORF">C667_08473</name>
</gene>
<dbReference type="RefSeq" id="WP_004360577.1">
    <property type="nucleotide sequence ID" value="NZ_AMXF01000043.1"/>
</dbReference>